<name>D5H9M2_SALRM</name>
<dbReference type="GO" id="GO:0016285">
    <property type="term" value="F:alanyl aminopeptidase activity"/>
    <property type="evidence" value="ECO:0007669"/>
    <property type="project" value="UniProtKB-EC"/>
</dbReference>
<accession>D5H9M2</accession>
<dbReference type="GO" id="GO:0005615">
    <property type="term" value="C:extracellular space"/>
    <property type="evidence" value="ECO:0007669"/>
    <property type="project" value="TreeGrafter"/>
</dbReference>
<keyword evidence="10" id="KW-0862">Zinc</keyword>
<dbReference type="GO" id="GO:0016020">
    <property type="term" value="C:membrane"/>
    <property type="evidence" value="ECO:0007669"/>
    <property type="project" value="TreeGrafter"/>
</dbReference>
<dbReference type="HOGENOM" id="CLU_014298_1_1_10"/>
<organism evidence="14 15">
    <name type="scientific">Salinibacter ruber (strain M8)</name>
    <dbReference type="NCBI Taxonomy" id="761659"/>
    <lineage>
        <taxon>Bacteria</taxon>
        <taxon>Pseudomonadati</taxon>
        <taxon>Rhodothermota</taxon>
        <taxon>Rhodothermia</taxon>
        <taxon>Rhodothermales</taxon>
        <taxon>Salinibacteraceae</taxon>
        <taxon>Salinibacter</taxon>
    </lineage>
</organism>
<dbReference type="InterPro" id="IPR042097">
    <property type="entry name" value="Aminopeptidase_N-like_N_sf"/>
</dbReference>
<proteinExistence type="inferred from homology"/>
<dbReference type="GO" id="GO:0042277">
    <property type="term" value="F:peptide binding"/>
    <property type="evidence" value="ECO:0007669"/>
    <property type="project" value="TreeGrafter"/>
</dbReference>
<evidence type="ECO:0000256" key="8">
    <source>
        <dbReference type="ARBA" id="ARBA00022723"/>
    </source>
</evidence>
<evidence type="ECO:0000256" key="1">
    <source>
        <dbReference type="ARBA" id="ARBA00000098"/>
    </source>
</evidence>
<keyword evidence="11" id="KW-0482">Metalloprotease</keyword>
<keyword evidence="8" id="KW-0479">Metal-binding</keyword>
<evidence type="ECO:0000256" key="4">
    <source>
        <dbReference type="ARBA" id="ARBA00012564"/>
    </source>
</evidence>
<evidence type="ECO:0000256" key="7">
    <source>
        <dbReference type="ARBA" id="ARBA00022670"/>
    </source>
</evidence>
<feature type="domain" description="Peptidase M1 membrane alanine aminopeptidase" evidence="12">
    <location>
        <begin position="348"/>
        <end position="493"/>
    </location>
</feature>
<dbReference type="InterPro" id="IPR050344">
    <property type="entry name" value="Peptidase_M1_aminopeptidases"/>
</dbReference>
<keyword evidence="6 14" id="KW-0031">Aminopeptidase</keyword>
<dbReference type="InterPro" id="IPR001930">
    <property type="entry name" value="Peptidase_M1"/>
</dbReference>
<reference evidence="14 15" key="1">
    <citation type="journal article" date="2010" name="ISME J.">
        <title>Fine-scale evolution: genomic, phenotypic and ecological differentiation in two coexisting Salinibacter ruber strains.</title>
        <authorList>
            <person name="Pena A."/>
            <person name="Teeling H."/>
            <person name="Huerta-Cepas J."/>
            <person name="Santos F."/>
            <person name="Yarza P."/>
            <person name="Brito-Echeverria J."/>
            <person name="Lucio M."/>
            <person name="Schmitt-Kopplin P."/>
            <person name="Meseguer I."/>
            <person name="Schenowitz C."/>
            <person name="Dossat C."/>
            <person name="Barbe V."/>
            <person name="Dopazo J."/>
            <person name="Rossello-Mora R."/>
            <person name="Schuler M."/>
            <person name="Glockner F.O."/>
            <person name="Amann R."/>
            <person name="Gabaldon T."/>
            <person name="Anton J."/>
        </authorList>
    </citation>
    <scope>NUCLEOTIDE SEQUENCE [LARGE SCALE GENOMIC DNA]</scope>
    <source>
        <strain evidence="14 15">M8</strain>
    </source>
</reference>
<evidence type="ECO:0000256" key="6">
    <source>
        <dbReference type="ARBA" id="ARBA00022438"/>
    </source>
</evidence>
<keyword evidence="9 14" id="KW-0378">Hydrolase</keyword>
<evidence type="ECO:0000313" key="15">
    <source>
        <dbReference type="Proteomes" id="UP000000933"/>
    </source>
</evidence>
<evidence type="ECO:0000259" key="12">
    <source>
        <dbReference type="Pfam" id="PF01433"/>
    </source>
</evidence>
<comment type="cofactor">
    <cofactor evidence="2">
        <name>Zn(2+)</name>
        <dbReference type="ChEBI" id="CHEBI:29105"/>
    </cofactor>
</comment>
<dbReference type="GO" id="GO:0008270">
    <property type="term" value="F:zinc ion binding"/>
    <property type="evidence" value="ECO:0007669"/>
    <property type="project" value="InterPro"/>
</dbReference>
<dbReference type="InterPro" id="IPR027268">
    <property type="entry name" value="Peptidase_M4/M1_CTD_sf"/>
</dbReference>
<dbReference type="PANTHER" id="PTHR11533">
    <property type="entry name" value="PROTEASE M1 ZINC METALLOPROTEASE"/>
    <property type="match status" value="1"/>
</dbReference>
<evidence type="ECO:0000256" key="11">
    <source>
        <dbReference type="ARBA" id="ARBA00023049"/>
    </source>
</evidence>
<evidence type="ECO:0000256" key="5">
    <source>
        <dbReference type="ARBA" id="ARBA00015611"/>
    </source>
</evidence>
<evidence type="ECO:0000256" key="10">
    <source>
        <dbReference type="ARBA" id="ARBA00022833"/>
    </source>
</evidence>
<dbReference type="GO" id="GO:0043171">
    <property type="term" value="P:peptide catabolic process"/>
    <property type="evidence" value="ECO:0007669"/>
    <property type="project" value="TreeGrafter"/>
</dbReference>
<dbReference type="Gene3D" id="2.60.40.1730">
    <property type="entry name" value="tricorn interacting facor f3 domain"/>
    <property type="match status" value="1"/>
</dbReference>
<dbReference type="Pfam" id="PF01433">
    <property type="entry name" value="Peptidase_M1"/>
    <property type="match status" value="1"/>
</dbReference>
<evidence type="ECO:0000256" key="2">
    <source>
        <dbReference type="ARBA" id="ARBA00001947"/>
    </source>
</evidence>
<dbReference type="AlphaFoldDB" id="D5H9M2"/>
<dbReference type="SUPFAM" id="SSF55486">
    <property type="entry name" value="Metalloproteases ('zincins'), catalytic domain"/>
    <property type="match status" value="1"/>
</dbReference>
<feature type="domain" description="Aminopeptidase N-like N-terminal" evidence="13">
    <location>
        <begin position="65"/>
        <end position="246"/>
    </location>
</feature>
<dbReference type="KEGG" id="srm:SRM_01806"/>
<dbReference type="SUPFAM" id="SSF63737">
    <property type="entry name" value="Leukotriene A4 hydrolase N-terminal domain"/>
    <property type="match status" value="1"/>
</dbReference>
<dbReference type="InterPro" id="IPR045357">
    <property type="entry name" value="Aminopeptidase_N-like_N"/>
</dbReference>
<reference evidence="15" key="2">
    <citation type="submission" date="2010-04" db="EMBL/GenBank/DDBJ databases">
        <title>Genome sequence of Salinibacter ruber M8.</title>
        <authorList>
            <consortium name="Genoscope"/>
        </authorList>
    </citation>
    <scope>NUCLEOTIDE SEQUENCE [LARGE SCALE GENOMIC DNA]</scope>
    <source>
        <strain evidence="15">M8</strain>
    </source>
</reference>
<protein>
    <recommendedName>
        <fullName evidence="5">Aminopeptidase N</fullName>
        <ecNumber evidence="4">3.4.11.2</ecNumber>
    </recommendedName>
</protein>
<evidence type="ECO:0000313" key="14">
    <source>
        <dbReference type="EMBL" id="CBH24727.1"/>
    </source>
</evidence>
<dbReference type="InterPro" id="IPR014782">
    <property type="entry name" value="Peptidase_M1_dom"/>
</dbReference>
<dbReference type="Gene3D" id="1.10.390.10">
    <property type="entry name" value="Neutral Protease Domain 2"/>
    <property type="match status" value="1"/>
</dbReference>
<keyword evidence="7" id="KW-0645">Protease</keyword>
<comment type="similarity">
    <text evidence="3">Belongs to the peptidase M1 family.</text>
</comment>
<evidence type="ECO:0000259" key="13">
    <source>
        <dbReference type="Pfam" id="PF17900"/>
    </source>
</evidence>
<comment type="catalytic activity">
    <reaction evidence="1">
        <text>Release of an N-terminal amino acid, Xaa-|-Yaa- from a peptide, amide or arylamide. Xaa is preferably Ala, but may be most amino acids including Pro (slow action). When a terminal hydrophobic residue is followed by a prolyl residue, the two may be released as an intact Xaa-Pro dipeptide.</text>
        <dbReference type="EC" id="3.4.11.2"/>
    </reaction>
</comment>
<dbReference type="EMBL" id="FP565814">
    <property type="protein sequence ID" value="CBH24727.1"/>
    <property type="molecule type" value="Genomic_DNA"/>
</dbReference>
<evidence type="ECO:0000256" key="3">
    <source>
        <dbReference type="ARBA" id="ARBA00010136"/>
    </source>
</evidence>
<dbReference type="GO" id="GO:0005737">
    <property type="term" value="C:cytoplasm"/>
    <property type="evidence" value="ECO:0007669"/>
    <property type="project" value="TreeGrafter"/>
</dbReference>
<evidence type="ECO:0000256" key="9">
    <source>
        <dbReference type="ARBA" id="ARBA00022801"/>
    </source>
</evidence>
<dbReference type="CDD" id="cd09603">
    <property type="entry name" value="M1_APN_like"/>
    <property type="match status" value="1"/>
</dbReference>
<dbReference type="Pfam" id="PF17900">
    <property type="entry name" value="Peptidase_M1_N"/>
    <property type="match status" value="1"/>
</dbReference>
<dbReference type="GO" id="GO:0070006">
    <property type="term" value="F:metalloaminopeptidase activity"/>
    <property type="evidence" value="ECO:0007669"/>
    <property type="project" value="TreeGrafter"/>
</dbReference>
<dbReference type="PANTHER" id="PTHR11533:SF174">
    <property type="entry name" value="PUROMYCIN-SENSITIVE AMINOPEPTIDASE-RELATED"/>
    <property type="match status" value="1"/>
</dbReference>
<dbReference type="EC" id="3.4.11.2" evidence="4"/>
<dbReference type="GO" id="GO:0006508">
    <property type="term" value="P:proteolysis"/>
    <property type="evidence" value="ECO:0007669"/>
    <property type="project" value="UniProtKB-KW"/>
</dbReference>
<dbReference type="Proteomes" id="UP000000933">
    <property type="component" value="Chromosome"/>
</dbReference>
<dbReference type="PRINTS" id="PR00756">
    <property type="entry name" value="ALADIPTASE"/>
</dbReference>
<gene>
    <name evidence="14" type="primary">pepN</name>
    <name evidence="14" type="ordered locus">SRM_01806</name>
</gene>
<sequence>MSGGLTTDGGEALSFRSTASMVCRRSVRILVLLLLFSGLGGCSSTSAQDSGGPLPPEQAAYDVFHYDLDVAVDPARERIEGTVDVRAVVEEPLEVLVLNLDRRLSVRRAWEIGERDTRRSVERKEGRNELWIDLGRSYAAGDTLHARVAYEGRPRVAPNPPWDGGLTWEETPAGAPWIATSCQTEGADLWWPVKDHPSDEPDSMDLAFTVPDSLVAASNGRLRSVERASDSTETYRWHVSTPINTYNVTLNAAPYVHLDTTYASTSGQDVPVSAYVLPSDSARAARALPGFLDQVRFLEETLGPYPPRADKYGLAQSPFLGMEHQSLIAYGHDFTPGGLGYGASFDALHFHELAHEWYGNLVTVADWKDFWLHEGTATYLEALYAEARRGHDAYRARIDDFRQAMTGGTPIARRDPTSAEEIYHGDVYSRGALTLHTLRYVVGEKALRTLLRRFADPGGRTRDEGPSFRHVTTADFVRLAESVSGRSLDAFFDVYLYQSDLPVLETRRADGTLRLQWANTGDAAFEVPVPVRVRDSTRRVAMTGGEGQVQVPAGADVQVDPKGWVLRQE</sequence>